<reference evidence="2" key="2">
    <citation type="journal article" date="2015" name="Data Brief">
        <title>Shoot transcriptome of the giant reed, Arundo donax.</title>
        <authorList>
            <person name="Barrero R.A."/>
            <person name="Guerrero F.D."/>
            <person name="Moolhuijzen P."/>
            <person name="Goolsby J.A."/>
            <person name="Tidwell J."/>
            <person name="Bellgard S.E."/>
            <person name="Bellgard M.I."/>
        </authorList>
    </citation>
    <scope>NUCLEOTIDE SEQUENCE</scope>
    <source>
        <tissue evidence="2">Shoot tissue taken approximately 20 cm above the soil surface</tissue>
    </source>
</reference>
<keyword evidence="1" id="KW-0472">Membrane</keyword>
<organism evidence="2">
    <name type="scientific">Arundo donax</name>
    <name type="common">Giant reed</name>
    <name type="synonym">Donax arundinaceus</name>
    <dbReference type="NCBI Taxonomy" id="35708"/>
    <lineage>
        <taxon>Eukaryota</taxon>
        <taxon>Viridiplantae</taxon>
        <taxon>Streptophyta</taxon>
        <taxon>Embryophyta</taxon>
        <taxon>Tracheophyta</taxon>
        <taxon>Spermatophyta</taxon>
        <taxon>Magnoliopsida</taxon>
        <taxon>Liliopsida</taxon>
        <taxon>Poales</taxon>
        <taxon>Poaceae</taxon>
        <taxon>PACMAD clade</taxon>
        <taxon>Arundinoideae</taxon>
        <taxon>Arundineae</taxon>
        <taxon>Arundo</taxon>
    </lineage>
</organism>
<dbReference type="AlphaFoldDB" id="A0A0A9CIX5"/>
<protein>
    <submittedName>
        <fullName evidence="2">Uncharacterized protein</fullName>
    </submittedName>
</protein>
<reference evidence="2" key="1">
    <citation type="submission" date="2014-09" db="EMBL/GenBank/DDBJ databases">
        <authorList>
            <person name="Magalhaes I.L.F."/>
            <person name="Oliveira U."/>
            <person name="Santos F.R."/>
            <person name="Vidigal T.H.D.A."/>
            <person name="Brescovit A.D."/>
            <person name="Santos A.J."/>
        </authorList>
    </citation>
    <scope>NUCLEOTIDE SEQUENCE</scope>
    <source>
        <tissue evidence="2">Shoot tissue taken approximately 20 cm above the soil surface</tissue>
    </source>
</reference>
<accession>A0A0A9CIX5</accession>
<dbReference type="EMBL" id="GBRH01226423">
    <property type="protein sequence ID" value="JAD71472.1"/>
    <property type="molecule type" value="Transcribed_RNA"/>
</dbReference>
<keyword evidence="1" id="KW-0812">Transmembrane</keyword>
<evidence type="ECO:0000313" key="2">
    <source>
        <dbReference type="EMBL" id="JAD71472.1"/>
    </source>
</evidence>
<feature type="transmembrane region" description="Helical" evidence="1">
    <location>
        <begin position="15"/>
        <end position="35"/>
    </location>
</feature>
<evidence type="ECO:0000256" key="1">
    <source>
        <dbReference type="SAM" id="Phobius"/>
    </source>
</evidence>
<proteinExistence type="predicted"/>
<keyword evidence="1" id="KW-1133">Transmembrane helix</keyword>
<name>A0A0A9CIX5_ARUDO</name>
<sequence>MDIKDYLGKISTYHVLKILIVLLPYLVQALCVHMLQHRCSIGN</sequence>